<gene>
    <name evidence="1" type="ORF">D1610_12790</name>
</gene>
<dbReference type="Proteomes" id="UP000266693">
    <property type="component" value="Unassembled WGS sequence"/>
</dbReference>
<dbReference type="AlphaFoldDB" id="A0A396RL55"/>
<evidence type="ECO:0000313" key="1">
    <source>
        <dbReference type="EMBL" id="RHW17000.1"/>
    </source>
</evidence>
<proteinExistence type="predicted"/>
<accession>A0A396RL55</accession>
<reference evidence="1 2" key="1">
    <citation type="submission" date="2018-08" db="EMBL/GenBank/DDBJ databases">
        <title>The multiple taxonomic identification of Sphingomonas gilva.</title>
        <authorList>
            <person name="Zhu D."/>
            <person name="Zheng S."/>
        </authorList>
    </citation>
    <scope>NUCLEOTIDE SEQUENCE [LARGE SCALE GENOMIC DNA]</scope>
    <source>
        <strain evidence="1 2">ZDH117</strain>
    </source>
</reference>
<sequence>MSLEMSEAALSLSYTATNKIDETLFLLDGLHDEIGNEGILPMRDAPWVEFAADSVTLSRKLIMPPPDIDVETLNYPLPTRLPPGQSHQGRMTVGLPLLPATPYRRYRASHRPVVEQRPLFFELGFIRGRPGLESIARPVNTSEGPRPAFPSIDEQGQLVARLGPLGTIGVMTNAVED</sequence>
<keyword evidence="2" id="KW-1185">Reference proteome</keyword>
<comment type="caution">
    <text evidence="1">The sequence shown here is derived from an EMBL/GenBank/DDBJ whole genome shotgun (WGS) entry which is preliminary data.</text>
</comment>
<protein>
    <submittedName>
        <fullName evidence="1">Uncharacterized protein</fullName>
    </submittedName>
</protein>
<name>A0A396RL55_9SPHN</name>
<dbReference type="EMBL" id="QWLV01000006">
    <property type="protein sequence ID" value="RHW17000.1"/>
    <property type="molecule type" value="Genomic_DNA"/>
</dbReference>
<evidence type="ECO:0000313" key="2">
    <source>
        <dbReference type="Proteomes" id="UP000266693"/>
    </source>
</evidence>
<organism evidence="1 2">
    <name type="scientific">Sphingomonas gilva</name>
    <dbReference type="NCBI Taxonomy" id="2305907"/>
    <lineage>
        <taxon>Bacteria</taxon>
        <taxon>Pseudomonadati</taxon>
        <taxon>Pseudomonadota</taxon>
        <taxon>Alphaproteobacteria</taxon>
        <taxon>Sphingomonadales</taxon>
        <taxon>Sphingomonadaceae</taxon>
        <taxon>Sphingomonas</taxon>
    </lineage>
</organism>